<dbReference type="GO" id="GO:0005524">
    <property type="term" value="F:ATP binding"/>
    <property type="evidence" value="ECO:0007669"/>
    <property type="project" value="UniProtKB-KW"/>
</dbReference>
<evidence type="ECO:0000256" key="2">
    <source>
        <dbReference type="ARBA" id="ARBA00022679"/>
    </source>
</evidence>
<keyword evidence="3" id="KW-0547">Nucleotide-binding</keyword>
<evidence type="ECO:0000256" key="12">
    <source>
        <dbReference type="ARBA" id="ARBA00041377"/>
    </source>
</evidence>
<dbReference type="Pfam" id="PF17042">
    <property type="entry name" value="NBD_C"/>
    <property type="match status" value="1"/>
</dbReference>
<dbReference type="RefSeq" id="WP_044906963.1">
    <property type="nucleotide sequence ID" value="NZ_JQIF01000089.1"/>
</dbReference>
<proteinExistence type="inferred from homology"/>
<dbReference type="AlphaFoldDB" id="A0A099I2W1"/>
<keyword evidence="6" id="KW-0119">Carbohydrate metabolism</keyword>
<keyword evidence="4" id="KW-0418">Kinase</keyword>
<evidence type="ECO:0000256" key="5">
    <source>
        <dbReference type="ARBA" id="ARBA00022840"/>
    </source>
</evidence>
<evidence type="ECO:0000259" key="14">
    <source>
        <dbReference type="Pfam" id="PF17042"/>
    </source>
</evidence>
<organism evidence="15 16">
    <name type="scientific">Clostridium innocuum</name>
    <dbReference type="NCBI Taxonomy" id="1522"/>
    <lineage>
        <taxon>Bacteria</taxon>
        <taxon>Bacillati</taxon>
        <taxon>Bacillota</taxon>
        <taxon>Clostridia</taxon>
        <taxon>Eubacteriales</taxon>
        <taxon>Clostridiaceae</taxon>
        <taxon>Clostridium</taxon>
    </lineage>
</organism>
<comment type="catalytic activity">
    <reaction evidence="7">
        <text>3-dehydro-L-erythronate + ATP = 3-dehydro-4-O-phospho-L-erythronate + ADP + H(+)</text>
        <dbReference type="Rhea" id="RHEA:52552"/>
        <dbReference type="ChEBI" id="CHEBI:15378"/>
        <dbReference type="ChEBI" id="CHEBI:30616"/>
        <dbReference type="ChEBI" id="CHEBI:136592"/>
        <dbReference type="ChEBI" id="CHEBI:136670"/>
        <dbReference type="ChEBI" id="CHEBI:456216"/>
        <dbReference type="EC" id="2.7.1.217"/>
    </reaction>
</comment>
<evidence type="ECO:0000256" key="9">
    <source>
        <dbReference type="ARBA" id="ARBA00037335"/>
    </source>
</evidence>
<name>A0A099I2W1_CLOIN</name>
<comment type="catalytic activity">
    <reaction evidence="8">
        <text>3-dehydro-D-erythronate + ATP = 3-dehydro-4-O-phospho-D-erythronate + ADP + H(+)</text>
        <dbReference type="Rhea" id="RHEA:52556"/>
        <dbReference type="ChEBI" id="CHEBI:15378"/>
        <dbReference type="ChEBI" id="CHEBI:30616"/>
        <dbReference type="ChEBI" id="CHEBI:57958"/>
        <dbReference type="ChEBI" id="CHEBI:136593"/>
        <dbReference type="ChEBI" id="CHEBI:456216"/>
        <dbReference type="EC" id="2.7.1.217"/>
    </reaction>
</comment>
<comment type="function">
    <text evidence="9">Catalyzes the ATP-dependent phosphorylation of 3-oxo-tetronate to 3-oxo-tetronate 4-phosphate.</text>
</comment>
<evidence type="ECO:0000256" key="3">
    <source>
        <dbReference type="ARBA" id="ARBA00022741"/>
    </source>
</evidence>
<dbReference type="EC" id="2.7.1.217" evidence="10"/>
<dbReference type="SUPFAM" id="SSF142764">
    <property type="entry name" value="YgbK-like"/>
    <property type="match status" value="1"/>
</dbReference>
<dbReference type="Gene3D" id="3.40.980.20">
    <property type="entry name" value="Four-carbon acid sugar kinase, nucleotide binding domain"/>
    <property type="match status" value="1"/>
</dbReference>
<reference evidence="15 16" key="1">
    <citation type="submission" date="2014-08" db="EMBL/GenBank/DDBJ databases">
        <title>Clostridium innocuum, an unnegligible vancomycin-resistant pathogen causing extra-intestinal infections.</title>
        <authorList>
            <person name="Feng Y."/>
            <person name="Chiu C.-H."/>
        </authorList>
    </citation>
    <scope>NUCLEOTIDE SEQUENCE [LARGE SCALE GENOMIC DNA]</scope>
    <source>
        <strain evidence="15 16">AN88</strain>
    </source>
</reference>
<gene>
    <name evidence="15" type="ORF">CIAN88_17190</name>
</gene>
<evidence type="ECO:0000256" key="7">
    <source>
        <dbReference type="ARBA" id="ARBA00035898"/>
    </source>
</evidence>
<comment type="caution">
    <text evidence="15">The sequence shown here is derived from an EMBL/GenBank/DDBJ whole genome shotgun (WGS) entry which is preliminary data.</text>
</comment>
<evidence type="ECO:0000256" key="6">
    <source>
        <dbReference type="ARBA" id="ARBA00023277"/>
    </source>
</evidence>
<dbReference type="InterPro" id="IPR037051">
    <property type="entry name" value="4-carb_acid_sugar_kinase_N_sf"/>
</dbReference>
<sequence length="416" mass="46237">MEMKNIKIGVIADDFTGAGDAASFLEKSGAETIMYNAVPNELQVCDAAVIALKTRSVSPQEAVAEAKKAVDFLKENGCERIYFKYCSTFDSTPQGNIGVVADFLLEYLAQPFTILCPSLPVNHRIVKDGNLYVNGEKLSDSPLKNHPLNPMWDSYIPNLMKPQSKYPCFIMRQKELCEGEWKQTIHALKCEYEKFYIVPDYETEQDGKRIAAAFKDLPVLTGGSGLLAHVLQNDAFLHSEKNQIRKHGRTILLCGSCSAATRCQIEYFRKHQGCCYPVNANRVMNKELTAQDILTYANQQTQPVLIYSDAVEQDMRKLKKDEDFYQASKCIEQIMGEISSAALACGYERIVVAGGETSGAVMQQLGFDGFYIGKSVDPGVPELIPLKDERLTLILKSGNFGAEDFFIKAIGGNTHE</sequence>
<evidence type="ECO:0000259" key="13">
    <source>
        <dbReference type="Pfam" id="PF07005"/>
    </source>
</evidence>
<dbReference type="Gene3D" id="3.40.50.10840">
    <property type="entry name" value="Putative sugar-binding, N-terminal domain"/>
    <property type="match status" value="1"/>
</dbReference>
<keyword evidence="2" id="KW-0808">Transferase</keyword>
<evidence type="ECO:0000256" key="8">
    <source>
        <dbReference type="ARBA" id="ARBA00036346"/>
    </source>
</evidence>
<dbReference type="Proteomes" id="UP000030008">
    <property type="component" value="Unassembled WGS sequence"/>
</dbReference>
<dbReference type="InterPro" id="IPR050007">
    <property type="entry name" value="OtnK"/>
</dbReference>
<evidence type="ECO:0000256" key="11">
    <source>
        <dbReference type="ARBA" id="ARBA00039461"/>
    </source>
</evidence>
<evidence type="ECO:0000256" key="1">
    <source>
        <dbReference type="ARBA" id="ARBA00005715"/>
    </source>
</evidence>
<keyword evidence="5" id="KW-0067">ATP-binding</keyword>
<dbReference type="GO" id="GO:0016301">
    <property type="term" value="F:kinase activity"/>
    <property type="evidence" value="ECO:0007669"/>
    <property type="project" value="UniProtKB-KW"/>
</dbReference>
<protein>
    <recommendedName>
        <fullName evidence="11">3-oxo-tetronate kinase</fullName>
        <ecNumber evidence="10">2.7.1.217</ecNumber>
    </recommendedName>
    <alternativeName>
        <fullName evidence="12">3-dehydrotetronate 4-kinase</fullName>
    </alternativeName>
</protein>
<feature type="domain" description="Four-carbon acid sugar kinase N-terminal" evidence="13">
    <location>
        <begin position="8"/>
        <end position="229"/>
    </location>
</feature>
<accession>A0A099I2W1</accession>
<dbReference type="EMBL" id="JQIF01000089">
    <property type="protein sequence ID" value="KGJ52030.1"/>
    <property type="molecule type" value="Genomic_DNA"/>
</dbReference>
<dbReference type="Pfam" id="PF07005">
    <property type="entry name" value="SBD_N"/>
    <property type="match status" value="1"/>
</dbReference>
<evidence type="ECO:0000313" key="15">
    <source>
        <dbReference type="EMBL" id="KGJ52030.1"/>
    </source>
</evidence>
<comment type="similarity">
    <text evidence="1">Belongs to the four-carbon acid sugar kinase family.</text>
</comment>
<evidence type="ECO:0000313" key="16">
    <source>
        <dbReference type="Proteomes" id="UP000030008"/>
    </source>
</evidence>
<evidence type="ECO:0000256" key="4">
    <source>
        <dbReference type="ARBA" id="ARBA00022777"/>
    </source>
</evidence>
<dbReference type="InterPro" id="IPR031475">
    <property type="entry name" value="NBD_C"/>
</dbReference>
<dbReference type="InterPro" id="IPR042213">
    <property type="entry name" value="NBD_C_sf"/>
</dbReference>
<dbReference type="NCBIfam" id="NF043035">
    <property type="entry name" value="OxoTetrKin"/>
    <property type="match status" value="1"/>
</dbReference>
<feature type="domain" description="Four-carbon acid sugar kinase nucleotide binding" evidence="14">
    <location>
        <begin position="252"/>
        <end position="406"/>
    </location>
</feature>
<dbReference type="InterPro" id="IPR010737">
    <property type="entry name" value="4-carb_acid_sugar_kinase_N"/>
</dbReference>
<evidence type="ECO:0000256" key="10">
    <source>
        <dbReference type="ARBA" id="ARBA00039095"/>
    </source>
</evidence>